<dbReference type="EMBL" id="HBUE01289091">
    <property type="protein sequence ID" value="CAG6573215.1"/>
    <property type="molecule type" value="Transcribed_RNA"/>
</dbReference>
<proteinExistence type="predicted"/>
<organism evidence="1">
    <name type="scientific">Culex pipiens</name>
    <name type="common">House mosquito</name>
    <dbReference type="NCBI Taxonomy" id="7175"/>
    <lineage>
        <taxon>Eukaryota</taxon>
        <taxon>Metazoa</taxon>
        <taxon>Ecdysozoa</taxon>
        <taxon>Arthropoda</taxon>
        <taxon>Hexapoda</taxon>
        <taxon>Insecta</taxon>
        <taxon>Pterygota</taxon>
        <taxon>Neoptera</taxon>
        <taxon>Endopterygota</taxon>
        <taxon>Diptera</taxon>
        <taxon>Nematocera</taxon>
        <taxon>Culicoidea</taxon>
        <taxon>Culicidae</taxon>
        <taxon>Culicinae</taxon>
        <taxon>Culicini</taxon>
        <taxon>Culex</taxon>
        <taxon>Culex</taxon>
    </lineage>
</organism>
<protein>
    <submittedName>
        <fullName evidence="1">(northern house mosquito) hypothetical protein</fullName>
    </submittedName>
</protein>
<evidence type="ECO:0000313" key="1">
    <source>
        <dbReference type="EMBL" id="CAG6521617.1"/>
    </source>
</evidence>
<accession>A0A8D8E3U2</accession>
<reference evidence="1" key="1">
    <citation type="submission" date="2021-05" db="EMBL/GenBank/DDBJ databases">
        <authorList>
            <person name="Alioto T."/>
            <person name="Alioto T."/>
            <person name="Gomez Garrido J."/>
        </authorList>
    </citation>
    <scope>NUCLEOTIDE SEQUENCE</scope>
</reference>
<name>A0A8D8E3U2_CULPI</name>
<dbReference type="EMBL" id="HBUE01183425">
    <property type="protein sequence ID" value="CAG6521617.1"/>
    <property type="molecule type" value="Transcribed_RNA"/>
</dbReference>
<sequence>MSRSRKQSTTSTTRDSRKWREIKRWSTLIRLNRREGLRTLEVTSHGHASGTPRSRSSNCGFVATFGTYSRSSGSETGHIIKRRALAKAKDCGSRSNTPRRRS</sequence>
<dbReference type="AlphaFoldDB" id="A0A8D8E3U2"/>